<keyword evidence="8 11" id="KW-0408">Iron</keyword>
<dbReference type="GO" id="GO:0004497">
    <property type="term" value="F:monooxygenase activity"/>
    <property type="evidence" value="ECO:0007669"/>
    <property type="project" value="UniProtKB-KW"/>
</dbReference>
<keyword evidence="3 11" id="KW-0349">Heme</keyword>
<feature type="transmembrane region" description="Helical" evidence="13">
    <location>
        <begin position="13"/>
        <end position="33"/>
    </location>
</feature>
<proteinExistence type="inferred from homology"/>
<dbReference type="PRINTS" id="PR00463">
    <property type="entry name" value="EP450I"/>
</dbReference>
<reference evidence="14" key="1">
    <citation type="submission" date="2020-09" db="EMBL/GenBank/DDBJ databases">
        <title>Genome-Enabled Discovery of Anthraquinone Biosynthesis in Senna tora.</title>
        <authorList>
            <person name="Kang S.-H."/>
            <person name="Pandey R.P."/>
            <person name="Lee C.-M."/>
            <person name="Sim J.-S."/>
            <person name="Jeong J.-T."/>
            <person name="Choi B.-S."/>
            <person name="Jung M."/>
            <person name="Ginzburg D."/>
            <person name="Zhao K."/>
            <person name="Won S.Y."/>
            <person name="Oh T.-J."/>
            <person name="Yu Y."/>
            <person name="Kim N.-H."/>
            <person name="Lee O.R."/>
            <person name="Lee T.-H."/>
            <person name="Bashyal P."/>
            <person name="Kim T.-S."/>
            <person name="Lee W.-H."/>
            <person name="Kawkins C."/>
            <person name="Kim C.-K."/>
            <person name="Kim J.S."/>
            <person name="Ahn B.O."/>
            <person name="Rhee S.Y."/>
            <person name="Sohng J.K."/>
        </authorList>
    </citation>
    <scope>NUCLEOTIDE SEQUENCE</scope>
    <source>
        <tissue evidence="14">Leaf</tissue>
    </source>
</reference>
<comment type="cofactor">
    <cofactor evidence="11">
        <name>heme</name>
        <dbReference type="ChEBI" id="CHEBI:30413"/>
    </cofactor>
</comment>
<dbReference type="EMBL" id="JAAIUW010000004">
    <property type="protein sequence ID" value="KAF7836593.1"/>
    <property type="molecule type" value="Genomic_DNA"/>
</dbReference>
<name>A0A834X307_9FABA</name>
<dbReference type="InterPro" id="IPR036396">
    <property type="entry name" value="Cyt_P450_sf"/>
</dbReference>
<dbReference type="SUPFAM" id="SSF48264">
    <property type="entry name" value="Cytochrome P450"/>
    <property type="match status" value="1"/>
</dbReference>
<dbReference type="GO" id="GO:0005506">
    <property type="term" value="F:iron ion binding"/>
    <property type="evidence" value="ECO:0007669"/>
    <property type="project" value="InterPro"/>
</dbReference>
<dbReference type="Pfam" id="PF00067">
    <property type="entry name" value="p450"/>
    <property type="match status" value="2"/>
</dbReference>
<comment type="subcellular location">
    <subcellularLocation>
        <location evidence="1">Membrane</location>
        <topology evidence="1">Single-pass membrane protein</topology>
    </subcellularLocation>
</comment>
<dbReference type="Proteomes" id="UP000634136">
    <property type="component" value="Unassembled WGS sequence"/>
</dbReference>
<evidence type="ECO:0000256" key="11">
    <source>
        <dbReference type="PIRSR" id="PIRSR602401-1"/>
    </source>
</evidence>
<evidence type="ECO:0000256" key="4">
    <source>
        <dbReference type="ARBA" id="ARBA00022692"/>
    </source>
</evidence>
<evidence type="ECO:0000256" key="12">
    <source>
        <dbReference type="RuleBase" id="RU000461"/>
    </source>
</evidence>
<evidence type="ECO:0000256" key="5">
    <source>
        <dbReference type="ARBA" id="ARBA00022723"/>
    </source>
</evidence>
<evidence type="ECO:0000256" key="1">
    <source>
        <dbReference type="ARBA" id="ARBA00004167"/>
    </source>
</evidence>
<comment type="caution">
    <text evidence="14">The sequence shown here is derived from an EMBL/GenBank/DDBJ whole genome shotgun (WGS) entry which is preliminary data.</text>
</comment>
<evidence type="ECO:0000256" key="9">
    <source>
        <dbReference type="ARBA" id="ARBA00023033"/>
    </source>
</evidence>
<accession>A0A834X307</accession>
<dbReference type="Gene3D" id="1.10.630.10">
    <property type="entry name" value="Cytochrome P450"/>
    <property type="match status" value="2"/>
</dbReference>
<evidence type="ECO:0000256" key="10">
    <source>
        <dbReference type="ARBA" id="ARBA00023136"/>
    </source>
</evidence>
<comment type="similarity">
    <text evidence="2 12">Belongs to the cytochrome P450 family.</text>
</comment>
<keyword evidence="10 13" id="KW-0472">Membrane</keyword>
<evidence type="ECO:0000256" key="8">
    <source>
        <dbReference type="ARBA" id="ARBA00023004"/>
    </source>
</evidence>
<dbReference type="PRINTS" id="PR00385">
    <property type="entry name" value="P450"/>
</dbReference>
<feature type="binding site" description="axial binding residue" evidence="11">
    <location>
        <position position="435"/>
    </location>
    <ligand>
        <name>heme</name>
        <dbReference type="ChEBI" id="CHEBI:30413"/>
    </ligand>
    <ligandPart>
        <name>Fe</name>
        <dbReference type="ChEBI" id="CHEBI:18248"/>
    </ligandPart>
</feature>
<dbReference type="InterPro" id="IPR017972">
    <property type="entry name" value="Cyt_P450_CS"/>
</dbReference>
<dbReference type="InterPro" id="IPR050665">
    <property type="entry name" value="Cytochrome_P450_Monooxygen"/>
</dbReference>
<evidence type="ECO:0000256" key="3">
    <source>
        <dbReference type="ARBA" id="ARBA00022617"/>
    </source>
</evidence>
<keyword evidence="5 11" id="KW-0479">Metal-binding</keyword>
<protein>
    <submittedName>
        <fullName evidence="14">Cytochrome P450 CYP72A219-like</fullName>
    </submittedName>
</protein>
<dbReference type="AlphaFoldDB" id="A0A834X307"/>
<evidence type="ECO:0000256" key="7">
    <source>
        <dbReference type="ARBA" id="ARBA00023002"/>
    </source>
</evidence>
<organism evidence="14 15">
    <name type="scientific">Senna tora</name>
    <dbReference type="NCBI Taxonomy" id="362788"/>
    <lineage>
        <taxon>Eukaryota</taxon>
        <taxon>Viridiplantae</taxon>
        <taxon>Streptophyta</taxon>
        <taxon>Embryophyta</taxon>
        <taxon>Tracheophyta</taxon>
        <taxon>Spermatophyta</taxon>
        <taxon>Magnoliopsida</taxon>
        <taxon>eudicotyledons</taxon>
        <taxon>Gunneridae</taxon>
        <taxon>Pentapetalae</taxon>
        <taxon>rosids</taxon>
        <taxon>fabids</taxon>
        <taxon>Fabales</taxon>
        <taxon>Fabaceae</taxon>
        <taxon>Caesalpinioideae</taxon>
        <taxon>Cassia clade</taxon>
        <taxon>Senna</taxon>
    </lineage>
</organism>
<evidence type="ECO:0000313" key="14">
    <source>
        <dbReference type="EMBL" id="KAF7836593.1"/>
    </source>
</evidence>
<keyword evidence="4 13" id="KW-0812">Transmembrane</keyword>
<keyword evidence="15" id="KW-1185">Reference proteome</keyword>
<dbReference type="PANTHER" id="PTHR24282">
    <property type="entry name" value="CYTOCHROME P450 FAMILY MEMBER"/>
    <property type="match status" value="1"/>
</dbReference>
<sequence length="487" mass="55528">MEEGSSSVVLKCVGIGMIGLMMMMMMIVNWVWLKPKKMEKFLRKEGFNGNSYRLLLGDFKDLAMAIKEANSKAINFSDDIPPRLLPFLHLILTTYGKKNFLWLGPTPMVNIMGSEEIKSVLNKMSDFPKRRENPLVRILLNGLLGATDHQQWAKHRKIANPAFHLQKLKLVLPAMYESCNQMIEEWKMMMNAKNSCELELDVWPYFNNLSGDVISKTAFGSNIQEGKVIFQLQNEQTQFTSKAMNSFYIPGWRFVPTKMNRRMKEIDNEMQVVLRGIIHKREKAMKAGEAANNDDLLGQETTSALLNWTIVLLSRFPHWQEKARGEINQVFGSNKPDYDGLNRLKVVSMILYEVLRLYPPVPAMARVVRKETKLGNLNLPANSHVIIPIAFIHQDPEMWGDDAKEFKPERFSEGVVKATKGQTIYLPFGGGPRICIGQHFALLEAKMALSLILQNFSFQLSPSYAHAPTFVLTVQPQFGTHIVLHKL</sequence>
<dbReference type="GO" id="GO:0016020">
    <property type="term" value="C:membrane"/>
    <property type="evidence" value="ECO:0007669"/>
    <property type="project" value="UniProtKB-SubCell"/>
</dbReference>
<dbReference type="PANTHER" id="PTHR24282:SF255">
    <property type="entry name" value="CYTOCHROME P450 72A11-RELATED"/>
    <property type="match status" value="1"/>
</dbReference>
<dbReference type="OrthoDB" id="1470350at2759"/>
<dbReference type="InterPro" id="IPR002401">
    <property type="entry name" value="Cyt_P450_E_grp-I"/>
</dbReference>
<keyword evidence="9 12" id="KW-0503">Monooxygenase</keyword>
<evidence type="ECO:0000313" key="15">
    <source>
        <dbReference type="Proteomes" id="UP000634136"/>
    </source>
</evidence>
<gene>
    <name evidence="14" type="ORF">G2W53_011452</name>
</gene>
<dbReference type="GO" id="GO:0016705">
    <property type="term" value="F:oxidoreductase activity, acting on paired donors, with incorporation or reduction of molecular oxygen"/>
    <property type="evidence" value="ECO:0007669"/>
    <property type="project" value="InterPro"/>
</dbReference>
<keyword evidence="7 12" id="KW-0560">Oxidoreductase</keyword>
<evidence type="ECO:0000256" key="13">
    <source>
        <dbReference type="SAM" id="Phobius"/>
    </source>
</evidence>
<dbReference type="InterPro" id="IPR001128">
    <property type="entry name" value="Cyt_P450"/>
</dbReference>
<evidence type="ECO:0000256" key="2">
    <source>
        <dbReference type="ARBA" id="ARBA00010617"/>
    </source>
</evidence>
<dbReference type="GO" id="GO:0020037">
    <property type="term" value="F:heme binding"/>
    <property type="evidence" value="ECO:0007669"/>
    <property type="project" value="InterPro"/>
</dbReference>
<dbReference type="PROSITE" id="PS00086">
    <property type="entry name" value="CYTOCHROME_P450"/>
    <property type="match status" value="1"/>
</dbReference>
<keyword evidence="6 13" id="KW-1133">Transmembrane helix</keyword>
<evidence type="ECO:0000256" key="6">
    <source>
        <dbReference type="ARBA" id="ARBA00022989"/>
    </source>
</evidence>